<dbReference type="InterPro" id="IPR029787">
    <property type="entry name" value="Nucleotide_cyclase"/>
</dbReference>
<dbReference type="SUPFAM" id="SSF48452">
    <property type="entry name" value="TPR-like"/>
    <property type="match status" value="1"/>
</dbReference>
<evidence type="ECO:0000259" key="5">
    <source>
        <dbReference type="PROSITE" id="PS50011"/>
    </source>
</evidence>
<dbReference type="Pfam" id="PF13191">
    <property type="entry name" value="AAA_16"/>
    <property type="match status" value="1"/>
</dbReference>
<dbReference type="Gene3D" id="3.40.50.300">
    <property type="entry name" value="P-loop containing nucleotide triphosphate hydrolases"/>
    <property type="match status" value="1"/>
</dbReference>
<dbReference type="PROSITE" id="PS50011">
    <property type="entry name" value="PROTEIN_KINASE_DOM"/>
    <property type="match status" value="1"/>
</dbReference>
<evidence type="ECO:0000313" key="7">
    <source>
        <dbReference type="EMBL" id="MCL1123956.1"/>
    </source>
</evidence>
<dbReference type="PROSITE" id="PS00108">
    <property type="entry name" value="PROTEIN_KINASE_ST"/>
    <property type="match status" value="1"/>
</dbReference>
<name>A0ABT0L8F0_9GAMM</name>
<sequence length="1333" mass="151422">MNTFESSISYIPKKFKSADYQLLDKIGQGGFGQVYTAMQVNTGQIVAIKFLTLNPDFDEDKRHRYIARFHRETQLNSRLSHPNIVRLLDKGCVDNDLIYAVFEYIEGQSLKEILLEKGALRPIQTVNVMSQVLDSLAHAHDRGVIHRDLKPANIMLMTSDVNHHVKILDFGIGALTNEARQADDQSITLTQETLGTPSYSAPEQLRGEPPTVKSDLYVWGLVFLECLTGQAVMAGSNLASIFHKQLSQSNVPIPAVLAGHPVVSLLRRVLNKKVQDRAGVAIDVYHELNKLNFSSLVGDFNGLNHDDRRGELTPTVARVFSNDETQINPDAFAISGFIERKQISVLCLSLSIRAVNEGGIDIDVIDAIHRDQQSQCSDIAVSYGAFHVGSLGDTQLFYFGYPKVSDNDSRLCARTALEINSRLNKCNALLKLSVGIEVQVRMGMNTGIVTHYRDSAPEGDTANLAMELMRHAQPQQILCTQASERLLENHIEFTACAITDNHCFIKSLLLYQFVGERKVEAFCFLRVNRTHHDFIGRSQELEHLLALLKQNENNGAFVFGEAGMGKSRLIFEFRQRAKGHLHLIAQCLPEHQFNALYPILSLLKDLYSVEDSSSNTLIEHFTLILNKHSNIDTEQGVSVLCIWLNLPLPEDISMMALILEQQKKILFEVLVILLFITDEDSDKKNVLFVFEDLHWIDPTSLEFVCFLLHHSLFKCGKVTLVMTSRVALPQLLKGLMITPVKLMGLAQVQTYQIIKNMFEHQNVALRVLELVCTRTDGIPLFIEELVNMLRYRNWVQVLNGQVDFVSEAVLLEIPNTLLDSLQQKLDALVYAKETVQLAACIGREFDYQLLVSTSNRTEEKVQNDIVELLSHELVYQLRQVKGDRYIFKHALVREAAYANIESRNRKLFHGLIAHELEQRDEHNVMEVALHFSYAEHFTQATRQGIVAVTQLATAGANAEVLSFGERLLQWVEKIEAPIIRDCSALAFYQMAISSELVVNSYTSERAHEWSQAIRAILLRLPDEVKRNEKVLCHKLKVVSEFLRFLHLHHSSQYQAARTLGEALLSRYSKEEYQEYDVPTLCFLSQNYQLTGHFHHSIEAFEKALYHYGVAPQQLFMENNTDFKPYCLGMLALSYLHIDQLDKAIVLAQSAVSLSDQGQYQVSCIASHIFYALCMSFKGDDAQVIRICEGYYQQYFNPDNPIFYTIYIDILLETARDNLDKAKQRVIELCDSDYDFATGWYIHFIAKKMVKMSRVDEALSLMELSYKKSIKNNEMAALPIVKNALAWVLFEKEKSATPRVIALLQESQTLAKKQKAYLFVKEAQLLQDKIHENV</sequence>
<dbReference type="InterPro" id="IPR000719">
    <property type="entry name" value="Prot_kinase_dom"/>
</dbReference>
<evidence type="ECO:0000259" key="6">
    <source>
        <dbReference type="PROSITE" id="PS50125"/>
    </source>
</evidence>
<dbReference type="GO" id="GO:0016301">
    <property type="term" value="F:kinase activity"/>
    <property type="evidence" value="ECO:0007669"/>
    <property type="project" value="UniProtKB-KW"/>
</dbReference>
<keyword evidence="7" id="KW-0808">Transferase</keyword>
<dbReference type="InterPro" id="IPR017441">
    <property type="entry name" value="Protein_kinase_ATP_BS"/>
</dbReference>
<dbReference type="PANTHER" id="PTHR24361">
    <property type="entry name" value="MITOGEN-ACTIVATED KINASE KINASE KINASE"/>
    <property type="match status" value="1"/>
</dbReference>
<dbReference type="Pfam" id="PF00069">
    <property type="entry name" value="Pkinase"/>
    <property type="match status" value="1"/>
</dbReference>
<dbReference type="InterPro" id="IPR053235">
    <property type="entry name" value="Ser_Thr_kinase"/>
</dbReference>
<organism evidence="7 8">
    <name type="scientific">Shewanella surugensis</name>
    <dbReference type="NCBI Taxonomy" id="212020"/>
    <lineage>
        <taxon>Bacteria</taxon>
        <taxon>Pseudomonadati</taxon>
        <taxon>Pseudomonadota</taxon>
        <taxon>Gammaproteobacteria</taxon>
        <taxon>Alteromonadales</taxon>
        <taxon>Shewanellaceae</taxon>
        <taxon>Shewanella</taxon>
    </lineage>
</organism>
<dbReference type="SUPFAM" id="SSF56112">
    <property type="entry name" value="Protein kinase-like (PK-like)"/>
    <property type="match status" value="1"/>
</dbReference>
<dbReference type="EMBL" id="JAKIKS010000015">
    <property type="protein sequence ID" value="MCL1123956.1"/>
    <property type="molecule type" value="Genomic_DNA"/>
</dbReference>
<reference evidence="7 8" key="1">
    <citation type="submission" date="2022-01" db="EMBL/GenBank/DDBJ databases">
        <title>Whole genome-based taxonomy of the Shewanellaceae.</title>
        <authorList>
            <person name="Martin-Rodriguez A.J."/>
        </authorList>
    </citation>
    <scope>NUCLEOTIDE SEQUENCE [LARGE SCALE GENOMIC DNA]</scope>
    <source>
        <strain evidence="7 8">DSM 17177</strain>
    </source>
</reference>
<dbReference type="Gene3D" id="3.30.70.1230">
    <property type="entry name" value="Nucleotide cyclase"/>
    <property type="match status" value="1"/>
</dbReference>
<feature type="domain" description="Protein kinase" evidence="5">
    <location>
        <begin position="20"/>
        <end position="289"/>
    </location>
</feature>
<dbReference type="InterPro" id="IPR011009">
    <property type="entry name" value="Kinase-like_dom_sf"/>
</dbReference>
<proteinExistence type="predicted"/>
<dbReference type="RefSeq" id="WP_248939242.1">
    <property type="nucleotide sequence ID" value="NZ_JAKIKS010000015.1"/>
</dbReference>
<dbReference type="Gene3D" id="1.10.510.10">
    <property type="entry name" value="Transferase(Phosphotransferase) domain 1"/>
    <property type="match status" value="1"/>
</dbReference>
<dbReference type="InterPro" id="IPR023889">
    <property type="entry name" value="TOMM_kin_cyc"/>
</dbReference>
<dbReference type="SUPFAM" id="SSF52540">
    <property type="entry name" value="P-loop containing nucleoside triphosphate hydrolases"/>
    <property type="match status" value="1"/>
</dbReference>
<keyword evidence="3 4" id="KW-0067">ATP-binding</keyword>
<dbReference type="InterPro" id="IPR008271">
    <property type="entry name" value="Ser/Thr_kinase_AS"/>
</dbReference>
<keyword evidence="8" id="KW-1185">Reference proteome</keyword>
<feature type="binding site" evidence="4">
    <location>
        <position position="49"/>
    </location>
    <ligand>
        <name>ATP</name>
        <dbReference type="ChEBI" id="CHEBI:30616"/>
    </ligand>
</feature>
<accession>A0ABT0L8F0</accession>
<protein>
    <submittedName>
        <fullName evidence="7">TOMM system kinase/cyclase fusion protein</fullName>
    </submittedName>
</protein>
<keyword evidence="7" id="KW-0418">Kinase</keyword>
<evidence type="ECO:0000256" key="3">
    <source>
        <dbReference type="ARBA" id="ARBA00022840"/>
    </source>
</evidence>
<dbReference type="InterPro" id="IPR001054">
    <property type="entry name" value="A/G_cyclase"/>
</dbReference>
<evidence type="ECO:0000256" key="2">
    <source>
        <dbReference type="ARBA" id="ARBA00022741"/>
    </source>
</evidence>
<dbReference type="InterPro" id="IPR041664">
    <property type="entry name" value="AAA_16"/>
</dbReference>
<evidence type="ECO:0000256" key="4">
    <source>
        <dbReference type="PROSITE-ProRule" id="PRU10141"/>
    </source>
</evidence>
<comment type="subcellular location">
    <subcellularLocation>
        <location evidence="1">Membrane</location>
        <topology evidence="1">Single-pass membrane protein</topology>
    </subcellularLocation>
</comment>
<dbReference type="Proteomes" id="UP001203423">
    <property type="component" value="Unassembled WGS sequence"/>
</dbReference>
<dbReference type="Gene3D" id="1.25.40.10">
    <property type="entry name" value="Tetratricopeptide repeat domain"/>
    <property type="match status" value="1"/>
</dbReference>
<dbReference type="NCBIfam" id="TIGR03903">
    <property type="entry name" value="TOMM_kin_cyc"/>
    <property type="match status" value="1"/>
</dbReference>
<dbReference type="InterPro" id="IPR027417">
    <property type="entry name" value="P-loop_NTPase"/>
</dbReference>
<dbReference type="SUPFAM" id="SSF55073">
    <property type="entry name" value="Nucleotide cyclase"/>
    <property type="match status" value="1"/>
</dbReference>
<dbReference type="SMART" id="SM00220">
    <property type="entry name" value="S_TKc"/>
    <property type="match status" value="1"/>
</dbReference>
<dbReference type="InterPro" id="IPR011990">
    <property type="entry name" value="TPR-like_helical_dom_sf"/>
</dbReference>
<comment type="caution">
    <text evidence="7">The sequence shown here is derived from an EMBL/GenBank/DDBJ whole genome shotgun (WGS) entry which is preliminary data.</text>
</comment>
<gene>
    <name evidence="7" type="ORF">L2764_05535</name>
</gene>
<feature type="domain" description="Guanylate cyclase" evidence="6">
    <location>
        <begin position="334"/>
        <end position="469"/>
    </location>
</feature>
<dbReference type="PROSITE" id="PS50125">
    <property type="entry name" value="GUANYLATE_CYCLASE_2"/>
    <property type="match status" value="1"/>
</dbReference>
<keyword evidence="2 4" id="KW-0547">Nucleotide-binding</keyword>
<dbReference type="PROSITE" id="PS00107">
    <property type="entry name" value="PROTEIN_KINASE_ATP"/>
    <property type="match status" value="1"/>
</dbReference>
<dbReference type="CDD" id="cd14014">
    <property type="entry name" value="STKc_PknB_like"/>
    <property type="match status" value="1"/>
</dbReference>
<evidence type="ECO:0000313" key="8">
    <source>
        <dbReference type="Proteomes" id="UP001203423"/>
    </source>
</evidence>
<evidence type="ECO:0000256" key="1">
    <source>
        <dbReference type="ARBA" id="ARBA00004167"/>
    </source>
</evidence>